<organism evidence="2 3">
    <name type="scientific">Anaerobacillus arseniciselenatis</name>
    <dbReference type="NCBI Taxonomy" id="85682"/>
    <lineage>
        <taxon>Bacteria</taxon>
        <taxon>Bacillati</taxon>
        <taxon>Bacillota</taxon>
        <taxon>Bacilli</taxon>
        <taxon>Bacillales</taxon>
        <taxon>Bacillaceae</taxon>
        <taxon>Anaerobacillus</taxon>
    </lineage>
</organism>
<dbReference type="SUPFAM" id="SSF51261">
    <property type="entry name" value="Duplicated hybrid motif"/>
    <property type="match status" value="1"/>
</dbReference>
<dbReference type="OrthoDB" id="30934at2"/>
<name>A0A1S2LB77_9BACI</name>
<protein>
    <submittedName>
        <fullName evidence="2">Peptidase M23</fullName>
    </submittedName>
</protein>
<dbReference type="InterPro" id="IPR016047">
    <property type="entry name" value="M23ase_b-sheet_dom"/>
</dbReference>
<dbReference type="PANTHER" id="PTHR21666">
    <property type="entry name" value="PEPTIDASE-RELATED"/>
    <property type="match status" value="1"/>
</dbReference>
<dbReference type="InterPro" id="IPR050570">
    <property type="entry name" value="Cell_wall_metabolism_enzyme"/>
</dbReference>
<dbReference type="Gene3D" id="2.70.70.10">
    <property type="entry name" value="Glucose Permease (Domain IIA)"/>
    <property type="match status" value="1"/>
</dbReference>
<evidence type="ECO:0000313" key="3">
    <source>
        <dbReference type="Proteomes" id="UP000180098"/>
    </source>
</evidence>
<keyword evidence="3" id="KW-1185">Reference proteome</keyword>
<dbReference type="PANTHER" id="PTHR21666:SF270">
    <property type="entry name" value="MUREIN HYDROLASE ACTIVATOR ENVC"/>
    <property type="match status" value="1"/>
</dbReference>
<dbReference type="PROSITE" id="PS51257">
    <property type="entry name" value="PROKAR_LIPOPROTEIN"/>
    <property type="match status" value="1"/>
</dbReference>
<dbReference type="Proteomes" id="UP000180098">
    <property type="component" value="Unassembled WGS sequence"/>
</dbReference>
<reference evidence="2 3" key="1">
    <citation type="submission" date="2016-10" db="EMBL/GenBank/DDBJ databases">
        <title>Draft genome sequences of four alkaliphilic bacteria belonging to the Anaerobacillus genus.</title>
        <authorList>
            <person name="Bassil N.M."/>
            <person name="Lloyd J.R."/>
        </authorList>
    </citation>
    <scope>NUCLEOTIDE SEQUENCE [LARGE SCALE GENOMIC DNA]</scope>
    <source>
        <strain evidence="2 3">DSM 15340</strain>
    </source>
</reference>
<dbReference type="Pfam" id="PF01551">
    <property type="entry name" value="Peptidase_M23"/>
    <property type="match status" value="1"/>
</dbReference>
<comment type="caution">
    <text evidence="2">The sequence shown here is derived from an EMBL/GenBank/DDBJ whole genome shotgun (WGS) entry which is preliminary data.</text>
</comment>
<evidence type="ECO:0000313" key="2">
    <source>
        <dbReference type="EMBL" id="OIJ09749.1"/>
    </source>
</evidence>
<dbReference type="RefSeq" id="WP_071314138.1">
    <property type="nucleotide sequence ID" value="NZ_MLQQ01000042.1"/>
</dbReference>
<sequence length="371" mass="42703">MKRLIFLTCTLMILLAACGTKVEEERDPKESVKDENQKQVEEIVKEKEDEESIYFKELKLKSIDGQQVFLVDDLFELIDGTYQYDDLHRSVEMEIDNHIFKLVYDIAVVEHNGLYLPTNEISMVLEEEKLYLPVSFLDVALGLDVEVNERLVSFQWMEEALPVGSVREESLLDRTWTIDEMVDYLSFLQKPIEDAEVSTIPNHLPGAKRAYRNGYHEGIDWYGYATGKQISTDTPIYAMAEGVVVRADHDYEEYPSPLIRNKDLSLTAQLGETPEYIFDRLRGKQVWVQYEKGVMNRFAHLDAIPEDLKVGDKVTSETIIGYVGNSGTSGAVNQDGTQLHLHQDLLIYGELFWKPFSLDEVKEIIVRIFEE</sequence>
<dbReference type="EMBL" id="MLQQ01000042">
    <property type="protein sequence ID" value="OIJ09749.1"/>
    <property type="molecule type" value="Genomic_DNA"/>
</dbReference>
<dbReference type="InterPro" id="IPR011055">
    <property type="entry name" value="Dup_hybrid_motif"/>
</dbReference>
<gene>
    <name evidence="2" type="ORF">BKP35_14755</name>
</gene>
<feature type="domain" description="M23ase beta-sheet core" evidence="1">
    <location>
        <begin position="216"/>
        <end position="341"/>
    </location>
</feature>
<accession>A0A1S2LB77</accession>
<proteinExistence type="predicted"/>
<dbReference type="CDD" id="cd12797">
    <property type="entry name" value="M23_peptidase"/>
    <property type="match status" value="1"/>
</dbReference>
<dbReference type="AlphaFoldDB" id="A0A1S2LB77"/>
<evidence type="ECO:0000259" key="1">
    <source>
        <dbReference type="Pfam" id="PF01551"/>
    </source>
</evidence>
<dbReference type="GO" id="GO:0004222">
    <property type="term" value="F:metalloendopeptidase activity"/>
    <property type="evidence" value="ECO:0007669"/>
    <property type="project" value="TreeGrafter"/>
</dbReference>